<evidence type="ECO:0000313" key="1">
    <source>
        <dbReference type="EMBL" id="KAI8544469.1"/>
    </source>
</evidence>
<keyword evidence="2" id="KW-1185">Reference proteome</keyword>
<name>A0ACC0MUA7_RHOML</name>
<dbReference type="EMBL" id="CM046395">
    <property type="protein sequence ID" value="KAI8544469.1"/>
    <property type="molecule type" value="Genomic_DNA"/>
</dbReference>
<proteinExistence type="predicted"/>
<dbReference type="Proteomes" id="UP001062846">
    <property type="component" value="Chromosome 8"/>
</dbReference>
<organism evidence="1 2">
    <name type="scientific">Rhododendron molle</name>
    <name type="common">Chinese azalea</name>
    <name type="synonym">Azalea mollis</name>
    <dbReference type="NCBI Taxonomy" id="49168"/>
    <lineage>
        <taxon>Eukaryota</taxon>
        <taxon>Viridiplantae</taxon>
        <taxon>Streptophyta</taxon>
        <taxon>Embryophyta</taxon>
        <taxon>Tracheophyta</taxon>
        <taxon>Spermatophyta</taxon>
        <taxon>Magnoliopsida</taxon>
        <taxon>eudicotyledons</taxon>
        <taxon>Gunneridae</taxon>
        <taxon>Pentapetalae</taxon>
        <taxon>asterids</taxon>
        <taxon>Ericales</taxon>
        <taxon>Ericaceae</taxon>
        <taxon>Ericoideae</taxon>
        <taxon>Rhodoreae</taxon>
        <taxon>Rhododendron</taxon>
    </lineage>
</organism>
<evidence type="ECO:0000313" key="2">
    <source>
        <dbReference type="Proteomes" id="UP001062846"/>
    </source>
</evidence>
<accession>A0ACC0MUA7</accession>
<protein>
    <submittedName>
        <fullName evidence="1">Uncharacterized protein</fullName>
    </submittedName>
</protein>
<comment type="caution">
    <text evidence="1">The sequence shown here is derived from an EMBL/GenBank/DDBJ whole genome shotgun (WGS) entry which is preliminary data.</text>
</comment>
<gene>
    <name evidence="1" type="ORF">RHMOL_Rhmol08G0299300</name>
</gene>
<reference evidence="1" key="1">
    <citation type="submission" date="2022-02" db="EMBL/GenBank/DDBJ databases">
        <title>Plant Genome Project.</title>
        <authorList>
            <person name="Zhang R.-G."/>
        </authorList>
    </citation>
    <scope>NUCLEOTIDE SEQUENCE</scope>
    <source>
        <strain evidence="1">AT1</strain>
    </source>
</reference>
<sequence length="131" mass="14858">MSAMWLVPQHFLDGMAEALNSVGQTEFFYCELPKSMSSVASAMAGLRLAAGNFLASFILSTVDNVTKSGGRESWLFDDINKWHYESYYWLLAIMNSFNLFCFLVCSWAYGPCKEEGFSKDRDDGEDLKEEE</sequence>